<sequence length="217" mass="24086">MLRVKFPVTQWPGWNIPELCLTGTAAAEVTVIVDPASTADYGSDSPVFRGFGSLQGSETVLALKFAMREDLIDALKEESRVYSGALHSLQGSVIPRCFGLYVGVGEEDQQIGCLVLEHFGECIQQPFSFLPLDLKIRIMDSIASIHRQGLLHGDFAERNVLVQDGDVRIIDFDQTEWGHDCPVLNFCPEDHLPDISDLRCNYLLDVIEKLEIFSSGT</sequence>
<name>A0AAD7FQ15_9AGAR</name>
<dbReference type="EMBL" id="JARKIF010000008">
    <property type="protein sequence ID" value="KAJ7632723.1"/>
    <property type="molecule type" value="Genomic_DNA"/>
</dbReference>
<evidence type="ECO:0000256" key="1">
    <source>
        <dbReference type="ARBA" id="ARBA00012513"/>
    </source>
</evidence>
<comment type="caution">
    <text evidence="10">The sequence shown here is derived from an EMBL/GenBank/DDBJ whole genome shotgun (WGS) entry which is preliminary data.</text>
</comment>
<evidence type="ECO:0000256" key="3">
    <source>
        <dbReference type="ARBA" id="ARBA00022679"/>
    </source>
</evidence>
<keyword evidence="2" id="KW-0723">Serine/threonine-protein kinase</keyword>
<evidence type="ECO:0000256" key="4">
    <source>
        <dbReference type="ARBA" id="ARBA00022741"/>
    </source>
</evidence>
<comment type="catalytic activity">
    <reaction evidence="8">
        <text>L-seryl-[protein] + ATP = O-phospho-L-seryl-[protein] + ADP + H(+)</text>
        <dbReference type="Rhea" id="RHEA:17989"/>
        <dbReference type="Rhea" id="RHEA-COMP:9863"/>
        <dbReference type="Rhea" id="RHEA-COMP:11604"/>
        <dbReference type="ChEBI" id="CHEBI:15378"/>
        <dbReference type="ChEBI" id="CHEBI:29999"/>
        <dbReference type="ChEBI" id="CHEBI:30616"/>
        <dbReference type="ChEBI" id="CHEBI:83421"/>
        <dbReference type="ChEBI" id="CHEBI:456216"/>
        <dbReference type="EC" id="2.7.11.1"/>
    </reaction>
</comment>
<dbReference type="EC" id="2.7.11.1" evidence="1"/>
<evidence type="ECO:0000259" key="9">
    <source>
        <dbReference type="Pfam" id="PF01163"/>
    </source>
</evidence>
<evidence type="ECO:0000313" key="11">
    <source>
        <dbReference type="Proteomes" id="UP001221142"/>
    </source>
</evidence>
<feature type="domain" description="RIO-type" evidence="9">
    <location>
        <begin position="142"/>
        <end position="175"/>
    </location>
</feature>
<evidence type="ECO:0000256" key="5">
    <source>
        <dbReference type="ARBA" id="ARBA00022777"/>
    </source>
</evidence>
<keyword evidence="6" id="KW-0067">ATP-binding</keyword>
<keyword evidence="4" id="KW-0547">Nucleotide-binding</keyword>
<dbReference type="InterPro" id="IPR018934">
    <property type="entry name" value="RIO_dom"/>
</dbReference>
<evidence type="ECO:0000313" key="10">
    <source>
        <dbReference type="EMBL" id="KAJ7632723.1"/>
    </source>
</evidence>
<evidence type="ECO:0000256" key="2">
    <source>
        <dbReference type="ARBA" id="ARBA00022527"/>
    </source>
</evidence>
<accession>A0AAD7FQ15</accession>
<organism evidence="10 11">
    <name type="scientific">Roridomyces roridus</name>
    <dbReference type="NCBI Taxonomy" id="1738132"/>
    <lineage>
        <taxon>Eukaryota</taxon>
        <taxon>Fungi</taxon>
        <taxon>Dikarya</taxon>
        <taxon>Basidiomycota</taxon>
        <taxon>Agaricomycotina</taxon>
        <taxon>Agaricomycetes</taxon>
        <taxon>Agaricomycetidae</taxon>
        <taxon>Agaricales</taxon>
        <taxon>Marasmiineae</taxon>
        <taxon>Mycenaceae</taxon>
        <taxon>Roridomyces</taxon>
    </lineage>
</organism>
<dbReference type="GO" id="GO:0004674">
    <property type="term" value="F:protein serine/threonine kinase activity"/>
    <property type="evidence" value="ECO:0007669"/>
    <property type="project" value="UniProtKB-KW"/>
</dbReference>
<dbReference type="SUPFAM" id="SSF56112">
    <property type="entry name" value="Protein kinase-like (PK-like)"/>
    <property type="match status" value="1"/>
</dbReference>
<evidence type="ECO:0000256" key="6">
    <source>
        <dbReference type="ARBA" id="ARBA00022840"/>
    </source>
</evidence>
<keyword evidence="11" id="KW-1185">Reference proteome</keyword>
<reference evidence="10" key="1">
    <citation type="submission" date="2023-03" db="EMBL/GenBank/DDBJ databases">
        <title>Massive genome expansion in bonnet fungi (Mycena s.s.) driven by repeated elements and novel gene families across ecological guilds.</title>
        <authorList>
            <consortium name="Lawrence Berkeley National Laboratory"/>
            <person name="Harder C.B."/>
            <person name="Miyauchi S."/>
            <person name="Viragh M."/>
            <person name="Kuo A."/>
            <person name="Thoen E."/>
            <person name="Andreopoulos B."/>
            <person name="Lu D."/>
            <person name="Skrede I."/>
            <person name="Drula E."/>
            <person name="Henrissat B."/>
            <person name="Morin E."/>
            <person name="Kohler A."/>
            <person name="Barry K."/>
            <person name="LaButti K."/>
            <person name="Morin E."/>
            <person name="Salamov A."/>
            <person name="Lipzen A."/>
            <person name="Mereny Z."/>
            <person name="Hegedus B."/>
            <person name="Baldrian P."/>
            <person name="Stursova M."/>
            <person name="Weitz H."/>
            <person name="Taylor A."/>
            <person name="Grigoriev I.V."/>
            <person name="Nagy L.G."/>
            <person name="Martin F."/>
            <person name="Kauserud H."/>
        </authorList>
    </citation>
    <scope>NUCLEOTIDE SEQUENCE</scope>
    <source>
        <strain evidence="10">9284</strain>
    </source>
</reference>
<keyword evidence="3" id="KW-0808">Transferase</keyword>
<dbReference type="Gene3D" id="1.10.510.10">
    <property type="entry name" value="Transferase(Phosphotransferase) domain 1"/>
    <property type="match status" value="1"/>
</dbReference>
<dbReference type="InterPro" id="IPR008266">
    <property type="entry name" value="Tyr_kinase_AS"/>
</dbReference>
<evidence type="ECO:0000256" key="8">
    <source>
        <dbReference type="ARBA" id="ARBA00048679"/>
    </source>
</evidence>
<dbReference type="InterPro" id="IPR011009">
    <property type="entry name" value="Kinase-like_dom_sf"/>
</dbReference>
<comment type="catalytic activity">
    <reaction evidence="7">
        <text>L-threonyl-[protein] + ATP = O-phospho-L-threonyl-[protein] + ADP + H(+)</text>
        <dbReference type="Rhea" id="RHEA:46608"/>
        <dbReference type="Rhea" id="RHEA-COMP:11060"/>
        <dbReference type="Rhea" id="RHEA-COMP:11605"/>
        <dbReference type="ChEBI" id="CHEBI:15378"/>
        <dbReference type="ChEBI" id="CHEBI:30013"/>
        <dbReference type="ChEBI" id="CHEBI:30616"/>
        <dbReference type="ChEBI" id="CHEBI:61977"/>
        <dbReference type="ChEBI" id="CHEBI:456216"/>
        <dbReference type="EC" id="2.7.11.1"/>
    </reaction>
</comment>
<dbReference type="Pfam" id="PF01163">
    <property type="entry name" value="RIO1"/>
    <property type="match status" value="1"/>
</dbReference>
<gene>
    <name evidence="10" type="ORF">FB45DRAFT_913289</name>
</gene>
<dbReference type="AlphaFoldDB" id="A0AAD7FQ15"/>
<protein>
    <recommendedName>
        <fullName evidence="1">non-specific serine/threonine protein kinase</fullName>
        <ecNumber evidence="1">2.7.11.1</ecNumber>
    </recommendedName>
</protein>
<keyword evidence="5" id="KW-0418">Kinase</keyword>
<proteinExistence type="predicted"/>
<dbReference type="PROSITE" id="PS00109">
    <property type="entry name" value="PROTEIN_KINASE_TYR"/>
    <property type="match status" value="1"/>
</dbReference>
<dbReference type="GO" id="GO:0005524">
    <property type="term" value="F:ATP binding"/>
    <property type="evidence" value="ECO:0007669"/>
    <property type="project" value="UniProtKB-KW"/>
</dbReference>
<evidence type="ECO:0000256" key="7">
    <source>
        <dbReference type="ARBA" id="ARBA00047899"/>
    </source>
</evidence>
<dbReference type="Proteomes" id="UP001221142">
    <property type="component" value="Unassembled WGS sequence"/>
</dbReference>